<comment type="caution">
    <text evidence="3">The sequence shown here is derived from an EMBL/GenBank/DDBJ whole genome shotgun (WGS) entry which is preliminary data.</text>
</comment>
<evidence type="ECO:0000259" key="2">
    <source>
        <dbReference type="Pfam" id="PF12146"/>
    </source>
</evidence>
<keyword evidence="4" id="KW-1185">Reference proteome</keyword>
<accession>A0A7W9UZQ4</accession>
<protein>
    <submittedName>
        <fullName evidence="3">Pimeloyl-ACP methyl ester carboxylesterase</fullName>
    </submittedName>
</protein>
<sequence>MRREVAGAGACPQGGGVAGPGRYAPTASAFMAARIGGWYVPSSVAIRDGGSATRGDGPQQGGTDVSNGNGNGDGNGNGNGDDNQTVRCDGVPAAVLTALPCDGERLSCAVTVPAAPVATATAASPEPAQGSGLAVVLLHGAGIGDKGRLAPLAAEFVDQGCRAVAFDFSGHGASTGELRELSLERRFRQACGVIDALVPRAERLILVGFSMSGQTVTDLVAHYGDRVAAIGLCAPAVYAQGAWPVRFGAGFTEIIRAPESWRSTGALDVLRRYQGRTVLVVPTVDEVIPLAVTEAVTEALAVGPAFTRLELTQATHQLGRWFRKHGKDRRRFVAAVLAGGARRAAEHEAASPERALRPCP</sequence>
<dbReference type="AlphaFoldDB" id="A0A7W9UZQ4"/>
<dbReference type="RefSeq" id="WP_312866967.1">
    <property type="nucleotide sequence ID" value="NZ_JACHJL010000011.1"/>
</dbReference>
<dbReference type="EMBL" id="JACHJL010000011">
    <property type="protein sequence ID" value="MBB5937290.1"/>
    <property type="molecule type" value="Genomic_DNA"/>
</dbReference>
<dbReference type="SUPFAM" id="SSF53474">
    <property type="entry name" value="alpha/beta-Hydrolases"/>
    <property type="match status" value="1"/>
</dbReference>
<evidence type="ECO:0000256" key="1">
    <source>
        <dbReference type="SAM" id="MobiDB-lite"/>
    </source>
</evidence>
<dbReference type="InterPro" id="IPR029058">
    <property type="entry name" value="AB_hydrolase_fold"/>
</dbReference>
<reference evidence="3 4" key="1">
    <citation type="submission" date="2020-08" db="EMBL/GenBank/DDBJ databases">
        <title>Genomic Encyclopedia of Type Strains, Phase III (KMG-III): the genomes of soil and plant-associated and newly described type strains.</title>
        <authorList>
            <person name="Whitman W."/>
        </authorList>
    </citation>
    <scope>NUCLEOTIDE SEQUENCE [LARGE SCALE GENOMIC DNA]</scope>
    <source>
        <strain evidence="3 4">CECT 8305</strain>
    </source>
</reference>
<dbReference type="InterPro" id="IPR022742">
    <property type="entry name" value="Hydrolase_4"/>
</dbReference>
<dbReference type="Pfam" id="PF12146">
    <property type="entry name" value="Hydrolase_4"/>
    <property type="match status" value="1"/>
</dbReference>
<organism evidence="3 4">
    <name type="scientific">Streptomyces zagrosensis</name>
    <dbReference type="NCBI Taxonomy" id="1042984"/>
    <lineage>
        <taxon>Bacteria</taxon>
        <taxon>Bacillati</taxon>
        <taxon>Actinomycetota</taxon>
        <taxon>Actinomycetes</taxon>
        <taxon>Kitasatosporales</taxon>
        <taxon>Streptomycetaceae</taxon>
        <taxon>Streptomyces</taxon>
    </lineage>
</organism>
<dbReference type="Proteomes" id="UP000588098">
    <property type="component" value="Unassembled WGS sequence"/>
</dbReference>
<evidence type="ECO:0000313" key="4">
    <source>
        <dbReference type="Proteomes" id="UP000588098"/>
    </source>
</evidence>
<gene>
    <name evidence="3" type="ORF">FHS42_004369</name>
</gene>
<feature type="compositionally biased region" description="Gly residues" evidence="1">
    <location>
        <begin position="69"/>
        <end position="79"/>
    </location>
</feature>
<name>A0A7W9UZQ4_9ACTN</name>
<proteinExistence type="predicted"/>
<evidence type="ECO:0000313" key="3">
    <source>
        <dbReference type="EMBL" id="MBB5937290.1"/>
    </source>
</evidence>
<feature type="domain" description="Serine aminopeptidase S33" evidence="2">
    <location>
        <begin position="134"/>
        <end position="243"/>
    </location>
</feature>
<feature type="region of interest" description="Disordered" evidence="1">
    <location>
        <begin position="49"/>
        <end position="85"/>
    </location>
</feature>
<dbReference type="Gene3D" id="3.40.50.1820">
    <property type="entry name" value="alpha/beta hydrolase"/>
    <property type="match status" value="1"/>
</dbReference>